<feature type="region of interest" description="Disordered" evidence="17">
    <location>
        <begin position="973"/>
        <end position="1045"/>
    </location>
</feature>
<protein>
    <recommendedName>
        <fullName evidence="11">Cyclin-dependent kinase 12</fullName>
        <ecNumber evidence="4">2.7.11.22</ecNumber>
        <ecNumber evidence="3">2.7.11.23</ecNumber>
    </recommendedName>
    <alternativeName>
        <fullName evidence="12">Cell division protein kinase 12</fullName>
    </alternativeName>
</protein>
<feature type="domain" description="Protein kinase" evidence="18">
    <location>
        <begin position="643"/>
        <end position="937"/>
    </location>
</feature>
<comment type="similarity">
    <text evidence="2">Belongs to the protein kinase superfamily. CMGC Ser/Thr protein kinase family. CDC2/CDKX subfamily.</text>
</comment>
<dbReference type="EC" id="2.7.11.22" evidence="4"/>
<organism evidence="19">
    <name type="scientific">Rhipicephalus pulchellus</name>
    <name type="common">Yellow backed tick</name>
    <name type="synonym">Dermacentor pulchellus</name>
    <dbReference type="NCBI Taxonomy" id="72859"/>
    <lineage>
        <taxon>Eukaryota</taxon>
        <taxon>Metazoa</taxon>
        <taxon>Ecdysozoa</taxon>
        <taxon>Arthropoda</taxon>
        <taxon>Chelicerata</taxon>
        <taxon>Arachnida</taxon>
        <taxon>Acari</taxon>
        <taxon>Parasitiformes</taxon>
        <taxon>Ixodida</taxon>
        <taxon>Ixodoidea</taxon>
        <taxon>Ixodidae</taxon>
        <taxon>Rhipicephalinae</taxon>
        <taxon>Rhipicephalus</taxon>
        <taxon>Rhipicephalus</taxon>
    </lineage>
</organism>
<evidence type="ECO:0000313" key="19">
    <source>
        <dbReference type="EMBL" id="JAA56682.1"/>
    </source>
</evidence>
<evidence type="ECO:0000256" key="15">
    <source>
        <dbReference type="ARBA" id="ARBA00049280"/>
    </source>
</evidence>
<comment type="catalytic activity">
    <reaction evidence="14">
        <text>L-seryl-[protein] + ATP = O-phospho-L-seryl-[protein] + ADP + H(+)</text>
        <dbReference type="Rhea" id="RHEA:17989"/>
        <dbReference type="Rhea" id="RHEA-COMP:9863"/>
        <dbReference type="Rhea" id="RHEA-COMP:11604"/>
        <dbReference type="ChEBI" id="CHEBI:15378"/>
        <dbReference type="ChEBI" id="CHEBI:29999"/>
        <dbReference type="ChEBI" id="CHEBI:30616"/>
        <dbReference type="ChEBI" id="CHEBI:83421"/>
        <dbReference type="ChEBI" id="CHEBI:456216"/>
        <dbReference type="EC" id="2.7.11.22"/>
    </reaction>
</comment>
<feature type="region of interest" description="Disordered" evidence="17">
    <location>
        <begin position="201"/>
        <end position="585"/>
    </location>
</feature>
<sequence length="1511" mass="165397">MRGSEERSTRSRTKVKEKPRSPEESHRVSSSKSRHSSQGSSHRKHKKSHRSHRRKHAARDSERAVVATKPLVEYDDVSSDSSLFSDEAPAEHLYPASPLPVSSSSTRHVSDRPSERSDSGSKRRNPSRHKTSDTKDSSSRSSSRRNHSERPPSPPPPPPSSSSRSSRDYSTTSSGYYDRDVMKDYASSRTYMSAYRESSGVLDPYYGVSDSHGDCYGSSRSSRKRSLSPDHPRAYKSSARSPASSPSPPPSRAAKRRKSPTSDAREKDRPSRNYSPNNSSSLYSSRKSSAYSRSRSRSPVRSRRTRRSRSRSRSPPPQRTRVGRSRSPPLSPPAAYQTHRRRERSPSYETKFASTSLGAELRKHRKGRELEKSRHSVGSRVAPLPPPPPPPPAPPAASNGPASCADIPPPPLPPPPPSNPTHPPPPPPEAPPLPPLPPPPPASVEPPPAVEAPPEPAPPKAPSKPCTPSEGSPELVSSPEEAPAAPSSVGGGDTSAPHSNNGVLEEDEISPVSGRSSTEQLSAQPSPAQPAVAPPQRKSIKELPMPPGMKVEDMMSPEAADREEGSPQPSLQQQQHQQHQQMKHDFAMATQKALSAANIPGSQPPQVAGAASMQVFRRPRILNKPPSDDDRFPNWGERCVDVFDIVCQIGEGTYGQVYKAKDKDTGELVALKKVRLENEKEGFPITAVREIKILRQLNHPSIVNLKEIVTDKQDALDFKKDKGAFYLVFEYMDHDLMGLLESGLVDFNEHHVASFMRQLLDGLSYCHRRNFLHRDIKCSNILMNNRGQIKLADFGLARLYSAEDKARPYTNKVITLWYRPPELLLGEERYGPAIDVWSCGCILGELFTRKPVFQANQEMAQLEAISRVCGTPCPAVWPRVIQLPHWATFRPKKQHRRRLREEFAFLPAPALDLLDQMLELDPERRITAEAALRSPWLAQVRPERMAPPDLPHWQDCHEMWSKRRRRQLRLEQDMAATSSGPLPSTGLPMNLGVGGNSVHSAPSTQDISRDDGAPLSGRPCVLDEPESCKSADGSDSNPAASSVNSQQLQTNLNTITAAFQKHETLSIAQLANLLNIKVDASTRQLLENLNMQLLLAAAAKQAQKVQMASHQSRQMQQQQQQVPPPLQQQQTVALQHTQPAAAQQQQPSPQALIPSSRPQVDVSKVDQMGGSLGHPNEGGGRLAHPPPAPVVSPLHPSSRRPPPPHLVESPPHAKWRSNESAAPPSASRSSVPQHSLPPASDIRGQTTSPGAYLYDRGLPALSLHMDDTHGDRAPPVLPRRLEGSSVNRGRPPSPPMPVLGRGAGDASSCHRRGPPDDTSPPFDSVGLSGMSSVIAQQQSYTTSGVKAALAQLLEAQGFRVKKPSSHSGIPASPPPPIPSSSHQRHHHPDQGFDQHVREEGGDVGYRGSRGYELSEYERSYHGGLESRGGRDYYISPHAMVDARAPLLGCSPLSVGQQHRHSLLRTPPSSSVPEVSPPEAYPSRMEATSYRGGPLRGAPPGDYRGGSHRQLR</sequence>
<evidence type="ECO:0000259" key="18">
    <source>
        <dbReference type="PROSITE" id="PS50011"/>
    </source>
</evidence>
<keyword evidence="9 16" id="KW-0067">ATP-binding</keyword>
<evidence type="ECO:0000256" key="3">
    <source>
        <dbReference type="ARBA" id="ARBA00012409"/>
    </source>
</evidence>
<feature type="compositionally biased region" description="Gly residues" evidence="17">
    <location>
        <begin position="1170"/>
        <end position="1181"/>
    </location>
</feature>
<evidence type="ECO:0000256" key="13">
    <source>
        <dbReference type="ARBA" id="ARBA00047811"/>
    </source>
</evidence>
<dbReference type="FunFam" id="3.30.200.20:FF:000074">
    <property type="entry name" value="cyclin-dependent kinase 12 isoform X2"/>
    <property type="match status" value="1"/>
</dbReference>
<feature type="compositionally biased region" description="Low complexity" evidence="17">
    <location>
        <begin position="1106"/>
        <end position="1151"/>
    </location>
</feature>
<dbReference type="Pfam" id="PF00069">
    <property type="entry name" value="Pkinase"/>
    <property type="match status" value="1"/>
</dbReference>
<feature type="compositionally biased region" description="Low complexity" evidence="17">
    <location>
        <begin position="28"/>
        <end position="40"/>
    </location>
</feature>
<evidence type="ECO:0000256" key="5">
    <source>
        <dbReference type="ARBA" id="ARBA00022527"/>
    </source>
</evidence>
<comment type="subcellular location">
    <subcellularLocation>
        <location evidence="1">Nucleus</location>
    </subcellularLocation>
</comment>
<dbReference type="InterPro" id="IPR008271">
    <property type="entry name" value="Ser/Thr_kinase_AS"/>
</dbReference>
<evidence type="ECO:0000256" key="16">
    <source>
        <dbReference type="PROSITE-ProRule" id="PRU10141"/>
    </source>
</evidence>
<feature type="compositionally biased region" description="Polar residues" evidence="17">
    <location>
        <begin position="1033"/>
        <end position="1045"/>
    </location>
</feature>
<feature type="compositionally biased region" description="Pro residues" evidence="17">
    <location>
        <begin position="151"/>
        <end position="160"/>
    </location>
</feature>
<keyword evidence="10" id="KW-0539">Nucleus</keyword>
<dbReference type="GO" id="GO:0005524">
    <property type="term" value="F:ATP binding"/>
    <property type="evidence" value="ECO:0007669"/>
    <property type="project" value="UniProtKB-UniRule"/>
</dbReference>
<evidence type="ECO:0000256" key="6">
    <source>
        <dbReference type="ARBA" id="ARBA00022679"/>
    </source>
</evidence>
<evidence type="ECO:0000256" key="10">
    <source>
        <dbReference type="ARBA" id="ARBA00023242"/>
    </source>
</evidence>
<evidence type="ECO:0000256" key="7">
    <source>
        <dbReference type="ARBA" id="ARBA00022741"/>
    </source>
</evidence>
<feature type="compositionally biased region" description="Low complexity" evidence="17">
    <location>
        <begin position="463"/>
        <end position="488"/>
    </location>
</feature>
<dbReference type="Gene3D" id="1.10.510.10">
    <property type="entry name" value="Transferase(Phosphotransferase) domain 1"/>
    <property type="match status" value="1"/>
</dbReference>
<evidence type="ECO:0000256" key="8">
    <source>
        <dbReference type="ARBA" id="ARBA00022777"/>
    </source>
</evidence>
<dbReference type="Gene3D" id="3.30.200.20">
    <property type="entry name" value="Phosphorylase Kinase, domain 1"/>
    <property type="match status" value="1"/>
</dbReference>
<feature type="compositionally biased region" description="Low complexity" evidence="17">
    <location>
        <begin position="161"/>
        <end position="174"/>
    </location>
</feature>
<comment type="catalytic activity">
    <reaction evidence="15">
        <text>[DNA-directed RNA polymerase] + ATP = phospho-[DNA-directed RNA polymerase] + ADP + H(+)</text>
        <dbReference type="Rhea" id="RHEA:10216"/>
        <dbReference type="Rhea" id="RHEA-COMP:11321"/>
        <dbReference type="Rhea" id="RHEA-COMP:11322"/>
        <dbReference type="ChEBI" id="CHEBI:15378"/>
        <dbReference type="ChEBI" id="CHEBI:30616"/>
        <dbReference type="ChEBI" id="CHEBI:43176"/>
        <dbReference type="ChEBI" id="CHEBI:68546"/>
        <dbReference type="ChEBI" id="CHEBI:456216"/>
        <dbReference type="EC" id="2.7.11.23"/>
    </reaction>
</comment>
<evidence type="ECO:0000256" key="12">
    <source>
        <dbReference type="ARBA" id="ARBA00041920"/>
    </source>
</evidence>
<evidence type="ECO:0000256" key="11">
    <source>
        <dbReference type="ARBA" id="ARBA00040213"/>
    </source>
</evidence>
<dbReference type="PROSITE" id="PS50011">
    <property type="entry name" value="PROTEIN_KINASE_DOM"/>
    <property type="match status" value="1"/>
</dbReference>
<comment type="catalytic activity">
    <reaction evidence="13">
        <text>L-threonyl-[protein] + ATP = O-phospho-L-threonyl-[protein] + ADP + H(+)</text>
        <dbReference type="Rhea" id="RHEA:46608"/>
        <dbReference type="Rhea" id="RHEA-COMP:11060"/>
        <dbReference type="Rhea" id="RHEA-COMP:11605"/>
        <dbReference type="ChEBI" id="CHEBI:15378"/>
        <dbReference type="ChEBI" id="CHEBI:30013"/>
        <dbReference type="ChEBI" id="CHEBI:30616"/>
        <dbReference type="ChEBI" id="CHEBI:61977"/>
        <dbReference type="ChEBI" id="CHEBI:456216"/>
        <dbReference type="EC" id="2.7.11.22"/>
    </reaction>
</comment>
<feature type="compositionally biased region" description="Low complexity" evidence="17">
    <location>
        <begin position="235"/>
        <end position="244"/>
    </location>
</feature>
<dbReference type="PANTHER" id="PTHR24056:SF546">
    <property type="entry name" value="CYCLIN-DEPENDENT KINASE 12"/>
    <property type="match status" value="1"/>
</dbReference>
<feature type="region of interest" description="Disordered" evidence="17">
    <location>
        <begin position="1"/>
        <end position="182"/>
    </location>
</feature>
<evidence type="ECO:0000256" key="2">
    <source>
        <dbReference type="ARBA" id="ARBA00006485"/>
    </source>
</evidence>
<feature type="compositionally biased region" description="Basic and acidic residues" evidence="17">
    <location>
        <begin position="1"/>
        <end position="27"/>
    </location>
</feature>
<dbReference type="PROSITE" id="PS00108">
    <property type="entry name" value="PROTEIN_KINASE_ST"/>
    <property type="match status" value="1"/>
</dbReference>
<feature type="compositionally biased region" description="Low complexity" evidence="17">
    <location>
        <begin position="520"/>
        <end position="536"/>
    </location>
</feature>
<feature type="region of interest" description="Disordered" evidence="17">
    <location>
        <begin position="1457"/>
        <end position="1511"/>
    </location>
</feature>
<dbReference type="PROSITE" id="PS00107">
    <property type="entry name" value="PROTEIN_KINASE_ATP"/>
    <property type="match status" value="1"/>
</dbReference>
<dbReference type="GO" id="GO:0008024">
    <property type="term" value="C:cyclin/CDK positive transcription elongation factor complex"/>
    <property type="evidence" value="ECO:0007669"/>
    <property type="project" value="TreeGrafter"/>
</dbReference>
<proteinExistence type="evidence at transcript level"/>
<dbReference type="GO" id="GO:0032968">
    <property type="term" value="P:positive regulation of transcription elongation by RNA polymerase II"/>
    <property type="evidence" value="ECO:0007669"/>
    <property type="project" value="TreeGrafter"/>
</dbReference>
<dbReference type="CDD" id="cd07864">
    <property type="entry name" value="STKc_CDK12"/>
    <property type="match status" value="1"/>
</dbReference>
<dbReference type="GO" id="GO:0008353">
    <property type="term" value="F:RNA polymerase II CTD heptapeptide repeat kinase activity"/>
    <property type="evidence" value="ECO:0007669"/>
    <property type="project" value="UniProtKB-EC"/>
</dbReference>
<dbReference type="EMBL" id="GACK01008352">
    <property type="protein sequence ID" value="JAA56682.1"/>
    <property type="molecule type" value="mRNA"/>
</dbReference>
<feature type="compositionally biased region" description="Pro residues" evidence="17">
    <location>
        <begin position="407"/>
        <end position="462"/>
    </location>
</feature>
<feature type="compositionally biased region" description="Polar residues" evidence="17">
    <location>
        <begin position="997"/>
        <end position="1006"/>
    </location>
</feature>
<feature type="compositionally biased region" description="Basic and acidic residues" evidence="17">
    <location>
        <begin position="1388"/>
        <end position="1400"/>
    </location>
</feature>
<dbReference type="InterPro" id="IPR050108">
    <property type="entry name" value="CDK"/>
</dbReference>
<feature type="compositionally biased region" description="Basic residues" evidence="17">
    <location>
        <begin position="294"/>
        <end position="312"/>
    </location>
</feature>
<evidence type="ECO:0000256" key="4">
    <source>
        <dbReference type="ARBA" id="ARBA00012425"/>
    </source>
</evidence>
<keyword evidence="5" id="KW-0723">Serine/threonine-protein kinase</keyword>
<feature type="compositionally biased region" description="Pro residues" evidence="17">
    <location>
        <begin position="383"/>
        <end position="395"/>
    </location>
</feature>
<dbReference type="SUPFAM" id="SSF56112">
    <property type="entry name" value="Protein kinase-like (PK-like)"/>
    <property type="match status" value="1"/>
</dbReference>
<feature type="binding site" evidence="16">
    <location>
        <position position="672"/>
    </location>
    <ligand>
        <name>ATP</name>
        <dbReference type="ChEBI" id="CHEBI:30616"/>
    </ligand>
</feature>
<feature type="compositionally biased region" description="Low complexity" evidence="17">
    <location>
        <begin position="272"/>
        <end position="293"/>
    </location>
</feature>
<dbReference type="InterPro" id="IPR017441">
    <property type="entry name" value="Protein_kinase_ATP_BS"/>
</dbReference>
<dbReference type="FunFam" id="1.10.510.10:FF:000102">
    <property type="entry name" value="cyclin-dependent kinase 12 isoform X1"/>
    <property type="match status" value="1"/>
</dbReference>
<feature type="compositionally biased region" description="Basic and acidic residues" evidence="17">
    <location>
        <begin position="108"/>
        <end position="121"/>
    </location>
</feature>
<dbReference type="GO" id="GO:0004693">
    <property type="term" value="F:cyclin-dependent protein serine/threonine kinase activity"/>
    <property type="evidence" value="ECO:0007669"/>
    <property type="project" value="UniProtKB-EC"/>
</dbReference>
<feature type="compositionally biased region" description="Low complexity" evidence="17">
    <location>
        <begin position="1220"/>
        <end position="1232"/>
    </location>
</feature>
<reference evidence="19" key="2">
    <citation type="journal article" date="2015" name="J. Proteomics">
        <title>Sexual differences in the sialomes of the zebra tick, Rhipicephalus pulchellus.</title>
        <authorList>
            <person name="Tan A.W."/>
            <person name="Francischetti I.M."/>
            <person name="Slovak M."/>
            <person name="Kini R.M."/>
            <person name="Ribeiro J.M."/>
        </authorList>
    </citation>
    <scope>NUCLEOTIDE SEQUENCE</scope>
    <source>
        <tissue evidence="19">Salivary gland</tissue>
    </source>
</reference>
<evidence type="ECO:0000256" key="9">
    <source>
        <dbReference type="ARBA" id="ARBA00022840"/>
    </source>
</evidence>
<dbReference type="EC" id="2.7.11.23" evidence="3"/>
<keyword evidence="6" id="KW-0808">Transferase</keyword>
<evidence type="ECO:0000256" key="14">
    <source>
        <dbReference type="ARBA" id="ARBA00048367"/>
    </source>
</evidence>
<keyword evidence="7 16" id="KW-0547">Nucleotide-binding</keyword>
<reference evidence="19" key="1">
    <citation type="submission" date="2012-11" db="EMBL/GenBank/DDBJ databases">
        <authorList>
            <person name="Lucero-Rivera Y.E."/>
            <person name="Tovar-Ramirez D."/>
        </authorList>
    </citation>
    <scope>NUCLEOTIDE SEQUENCE</scope>
    <source>
        <tissue evidence="19">Salivary gland</tissue>
    </source>
</reference>
<feature type="region of interest" description="Disordered" evidence="17">
    <location>
        <begin position="1106"/>
        <end position="1327"/>
    </location>
</feature>
<dbReference type="PANTHER" id="PTHR24056">
    <property type="entry name" value="CELL DIVISION PROTEIN KINASE"/>
    <property type="match status" value="1"/>
</dbReference>
<dbReference type="InterPro" id="IPR011009">
    <property type="entry name" value="Kinase-like_dom_sf"/>
</dbReference>
<feature type="compositionally biased region" description="Basic residues" evidence="17">
    <location>
        <begin position="41"/>
        <end position="57"/>
    </location>
</feature>
<name>L7LYK3_RHIPC</name>
<dbReference type="SMART" id="SM00220">
    <property type="entry name" value="S_TKc"/>
    <property type="match status" value="1"/>
</dbReference>
<evidence type="ECO:0000256" key="1">
    <source>
        <dbReference type="ARBA" id="ARBA00004123"/>
    </source>
</evidence>
<evidence type="ECO:0000256" key="17">
    <source>
        <dbReference type="SAM" id="MobiDB-lite"/>
    </source>
</evidence>
<accession>L7LYK3</accession>
<keyword evidence="8 19" id="KW-0418">Kinase</keyword>
<dbReference type="InterPro" id="IPR000719">
    <property type="entry name" value="Prot_kinase_dom"/>
</dbReference>
<dbReference type="GO" id="GO:0030332">
    <property type="term" value="F:cyclin binding"/>
    <property type="evidence" value="ECO:0007669"/>
    <property type="project" value="TreeGrafter"/>
</dbReference>
<feature type="region of interest" description="Disordered" evidence="17">
    <location>
        <begin position="1359"/>
        <end position="1408"/>
    </location>
</feature>